<dbReference type="GeneID" id="31677083"/>
<feature type="transmembrane region" description="Helical" evidence="6">
    <location>
        <begin position="121"/>
        <end position="141"/>
    </location>
</feature>
<evidence type="ECO:0000313" key="7">
    <source>
        <dbReference type="EMBL" id="ARD85439.1"/>
    </source>
</evidence>
<evidence type="ECO:0000256" key="1">
    <source>
        <dbReference type="ARBA" id="ARBA00004141"/>
    </source>
</evidence>
<keyword evidence="4 6" id="KW-1133">Transmembrane helix</keyword>
<keyword evidence="2" id="KW-0813">Transport</keyword>
<dbReference type="GO" id="GO:0005886">
    <property type="term" value="C:plasma membrane"/>
    <property type="evidence" value="ECO:0007669"/>
    <property type="project" value="TreeGrafter"/>
</dbReference>
<dbReference type="OrthoDB" id="211791at2157"/>
<feature type="transmembrane region" description="Helical" evidence="6">
    <location>
        <begin position="95"/>
        <end position="115"/>
    </location>
</feature>
<dbReference type="STRING" id="74969.FAD_1593"/>
<organism evidence="7 8">
    <name type="scientific">Ferroplasma acidiphilum</name>
    <dbReference type="NCBI Taxonomy" id="74969"/>
    <lineage>
        <taxon>Archaea</taxon>
        <taxon>Methanobacteriati</taxon>
        <taxon>Thermoplasmatota</taxon>
        <taxon>Thermoplasmata</taxon>
        <taxon>Thermoplasmatales</taxon>
        <taxon>Ferroplasmaceae</taxon>
        <taxon>Ferroplasma</taxon>
    </lineage>
</organism>
<dbReference type="AlphaFoldDB" id="A0A1V0N5S8"/>
<feature type="transmembrane region" description="Helical" evidence="6">
    <location>
        <begin position="46"/>
        <end position="65"/>
    </location>
</feature>
<comment type="subcellular location">
    <subcellularLocation>
        <location evidence="1">Membrane</location>
        <topology evidence="1">Multi-pass membrane protein</topology>
    </subcellularLocation>
</comment>
<keyword evidence="8" id="KW-1185">Reference proteome</keyword>
<dbReference type="GO" id="GO:0015086">
    <property type="term" value="F:cadmium ion transmembrane transporter activity"/>
    <property type="evidence" value="ECO:0007669"/>
    <property type="project" value="TreeGrafter"/>
</dbReference>
<evidence type="ECO:0000256" key="5">
    <source>
        <dbReference type="ARBA" id="ARBA00023136"/>
    </source>
</evidence>
<protein>
    <submittedName>
        <fullName evidence="7">Manganese/divalent cation transporter</fullName>
    </submittedName>
</protein>
<accession>A0A1V0N5S8</accession>
<dbReference type="Pfam" id="PF01566">
    <property type="entry name" value="Nramp"/>
    <property type="match status" value="1"/>
</dbReference>
<feature type="transmembrane region" description="Helical" evidence="6">
    <location>
        <begin position="395"/>
        <end position="413"/>
    </location>
</feature>
<dbReference type="InterPro" id="IPR001046">
    <property type="entry name" value="NRAMP_fam"/>
</dbReference>
<dbReference type="RefSeq" id="WP_081142976.1">
    <property type="nucleotide sequence ID" value="NZ_CP015363.1"/>
</dbReference>
<evidence type="ECO:0000256" key="2">
    <source>
        <dbReference type="ARBA" id="ARBA00022448"/>
    </source>
</evidence>
<dbReference type="PANTHER" id="PTHR11706:SF33">
    <property type="entry name" value="NATURAL RESISTANCE-ASSOCIATED MACROPHAGE PROTEIN 2"/>
    <property type="match status" value="1"/>
</dbReference>
<evidence type="ECO:0000256" key="4">
    <source>
        <dbReference type="ARBA" id="ARBA00022989"/>
    </source>
</evidence>
<evidence type="ECO:0000313" key="8">
    <source>
        <dbReference type="Proteomes" id="UP000192050"/>
    </source>
</evidence>
<name>A0A1V0N5S8_9ARCH</name>
<feature type="transmembrane region" description="Helical" evidence="6">
    <location>
        <begin position="190"/>
        <end position="211"/>
    </location>
</feature>
<feature type="transmembrane region" description="Helical" evidence="6">
    <location>
        <begin position="330"/>
        <end position="347"/>
    </location>
</feature>
<reference evidence="7 8" key="1">
    <citation type="submission" date="2011-10" db="EMBL/GenBank/DDBJ databases">
        <title>Metabolic and evolutionary patterns in the extreme acidophile Ferroplasma acidiphilum.</title>
        <authorList>
            <person name="Golyshina O.V."/>
            <person name="Kozyavkin S.A."/>
            <person name="Tatusov R.L."/>
            <person name="Slesarev A.I."/>
            <person name="Golyshin P.N."/>
        </authorList>
    </citation>
    <scope>NUCLEOTIDE SEQUENCE [LARGE SCALE GENOMIC DNA]</scope>
    <source>
        <strain evidence="8">Y</strain>
    </source>
</reference>
<dbReference type="EMBL" id="CP015363">
    <property type="protein sequence ID" value="ARD85439.1"/>
    <property type="molecule type" value="Genomic_DNA"/>
</dbReference>
<dbReference type="PANTHER" id="PTHR11706">
    <property type="entry name" value="SOLUTE CARRIER PROTEIN FAMILY 11 MEMBER"/>
    <property type="match status" value="1"/>
</dbReference>
<feature type="transmembrane region" description="Helical" evidence="6">
    <location>
        <begin position="353"/>
        <end position="375"/>
    </location>
</feature>
<proteinExistence type="predicted"/>
<feature type="transmembrane region" description="Helical" evidence="6">
    <location>
        <begin position="293"/>
        <end position="318"/>
    </location>
</feature>
<sequence>MDVDDLHKRRRLLNRDTIALFGPAWLVMMADMDASSYIGAAQTGATLGYGLIWLMLILIIPLYVIQELAGRIGIATKGGLGDIVRKNYGKRIASIVALPMALTDTVTYGIEYLGIGIGLEIMGLSIYYTIPVIYVIHILIVTRKKYSEAEKPLIIISLLLIIALLLSLALRGIIPVSSPLANPILIKPTAGYFFLLAANVGAVIMPFMIFFQASATGLKLGDLDGGHIRITRRRSLRIMRKETLAGAIVTELLMVIAEMAFAGIPHANHSSFFATPQQLGKVLIPVAGSFSPIILGIGLIAAGFIALITISLGSAWGIAESLNLKKKSYWIIYILESLPAVVAIMLINPSSMIAIVLYLLIFFVFALIAPLAMMWIIGRNKNIMGDLVLSRKNEVVYLLMFGLIIATACIAVTT</sequence>
<dbReference type="GO" id="GO:0034755">
    <property type="term" value="P:iron ion transmembrane transport"/>
    <property type="evidence" value="ECO:0007669"/>
    <property type="project" value="TreeGrafter"/>
</dbReference>
<evidence type="ECO:0000256" key="6">
    <source>
        <dbReference type="SAM" id="Phobius"/>
    </source>
</evidence>
<feature type="transmembrane region" description="Helical" evidence="6">
    <location>
        <begin position="243"/>
        <end position="264"/>
    </location>
</feature>
<dbReference type="KEGG" id="fai:FAD_1593"/>
<dbReference type="GO" id="GO:0005384">
    <property type="term" value="F:manganese ion transmembrane transporter activity"/>
    <property type="evidence" value="ECO:0007669"/>
    <property type="project" value="TreeGrafter"/>
</dbReference>
<dbReference type="Proteomes" id="UP000192050">
    <property type="component" value="Chromosome"/>
</dbReference>
<keyword evidence="3 6" id="KW-0812">Transmembrane</keyword>
<keyword evidence="5 6" id="KW-0472">Membrane</keyword>
<feature type="transmembrane region" description="Helical" evidence="6">
    <location>
        <begin position="18"/>
        <end position="40"/>
    </location>
</feature>
<gene>
    <name evidence="7" type="primary">mntH</name>
    <name evidence="7" type="ORF">FAD_1593</name>
</gene>
<evidence type="ECO:0000256" key="3">
    <source>
        <dbReference type="ARBA" id="ARBA00022692"/>
    </source>
</evidence>
<feature type="transmembrane region" description="Helical" evidence="6">
    <location>
        <begin position="153"/>
        <end position="170"/>
    </location>
</feature>